<evidence type="ECO:0000256" key="5">
    <source>
        <dbReference type="ARBA" id="ARBA00048391"/>
    </source>
</evidence>
<feature type="domain" description="Methyltransferase small" evidence="6">
    <location>
        <begin position="115"/>
        <end position="199"/>
    </location>
</feature>
<organism evidence="8 9">
    <name type="scientific">Candidatus Aeolococcus gillhamiae</name>
    <dbReference type="NCBI Taxonomy" id="3127015"/>
    <lineage>
        <taxon>Bacteria</taxon>
        <taxon>Bacillati</taxon>
        <taxon>Candidatus Dormiibacterota</taxon>
        <taxon>Candidatus Dormibacteria</taxon>
        <taxon>Candidatus Aeolococcales</taxon>
        <taxon>Candidatus Aeolococcaceae</taxon>
        <taxon>Candidatus Aeolococcus</taxon>
    </lineage>
</organism>
<sequence length="291" mass="30937">EVVRLSTGYLESHGSSSPRLDAELLAATALRIRRLDLYLQFDRPLEEEQLSAIRELVRRRGDGEPVAHITGEREFYGRPFAVSADVLIPRPETETLVQLALQRARGQAHDGDGLRIADIGTGSGCVAITLAAELPGAAVTATDVSDAALAVAATNLRRLGLTERVALLRGSWCDPLQGRADPLQGRAFDIVVSNPPYVPSAELDGLARDVRDHEPALALDGGTDGLEAYRGLLPSIATVLAPGAWAAVEIDIREAAAVEALGREALGGSARPSVHNDLSGRPRVVAFEIIK</sequence>
<dbReference type="InterPro" id="IPR019874">
    <property type="entry name" value="RF_methyltr_PrmC"/>
</dbReference>
<dbReference type="CDD" id="cd02440">
    <property type="entry name" value="AdoMet_MTases"/>
    <property type="match status" value="1"/>
</dbReference>
<evidence type="ECO:0000259" key="6">
    <source>
        <dbReference type="Pfam" id="PF05175"/>
    </source>
</evidence>
<dbReference type="EC" id="2.1.1.297" evidence="1"/>
<dbReference type="Proteomes" id="UP000248724">
    <property type="component" value="Unassembled WGS sequence"/>
</dbReference>
<evidence type="ECO:0000256" key="2">
    <source>
        <dbReference type="ARBA" id="ARBA00022603"/>
    </source>
</evidence>
<dbReference type="EMBL" id="QHBU01000179">
    <property type="protein sequence ID" value="PZR79979.1"/>
    <property type="molecule type" value="Genomic_DNA"/>
</dbReference>
<evidence type="ECO:0000256" key="4">
    <source>
        <dbReference type="ARBA" id="ARBA00022691"/>
    </source>
</evidence>
<evidence type="ECO:0000256" key="3">
    <source>
        <dbReference type="ARBA" id="ARBA00022679"/>
    </source>
</evidence>
<reference evidence="8 9" key="1">
    <citation type="journal article" date="2017" name="Nature">
        <title>Atmospheric trace gases support primary production in Antarctic desert surface soil.</title>
        <authorList>
            <person name="Ji M."/>
            <person name="Greening C."/>
            <person name="Vanwonterghem I."/>
            <person name="Carere C.R."/>
            <person name="Bay S.K."/>
            <person name="Steen J.A."/>
            <person name="Montgomery K."/>
            <person name="Lines T."/>
            <person name="Beardall J."/>
            <person name="van Dorst J."/>
            <person name="Snape I."/>
            <person name="Stott M.B."/>
            <person name="Hugenholtz P."/>
            <person name="Ferrari B.C."/>
        </authorList>
    </citation>
    <scope>NUCLEOTIDE SEQUENCE [LARGE SCALE GENOMIC DNA]</scope>
    <source>
        <strain evidence="8">RRmetagenome_bin12</strain>
    </source>
</reference>
<evidence type="ECO:0000256" key="1">
    <source>
        <dbReference type="ARBA" id="ARBA00012771"/>
    </source>
</evidence>
<dbReference type="Gene3D" id="1.10.8.10">
    <property type="entry name" value="DNA helicase RuvA subunit, C-terminal domain"/>
    <property type="match status" value="1"/>
</dbReference>
<accession>A0A2W5Z3N0</accession>
<dbReference type="PROSITE" id="PS00092">
    <property type="entry name" value="N6_MTASE"/>
    <property type="match status" value="1"/>
</dbReference>
<dbReference type="PANTHER" id="PTHR18895">
    <property type="entry name" value="HEMK METHYLTRANSFERASE"/>
    <property type="match status" value="1"/>
</dbReference>
<dbReference type="InterPro" id="IPR004556">
    <property type="entry name" value="HemK-like"/>
</dbReference>
<gene>
    <name evidence="8" type="primary">prmC</name>
    <name evidence="8" type="ORF">DLM65_09315</name>
</gene>
<dbReference type="Pfam" id="PF17827">
    <property type="entry name" value="PrmC_N"/>
    <property type="match status" value="1"/>
</dbReference>
<dbReference type="InterPro" id="IPR002052">
    <property type="entry name" value="DNA_methylase_N6_adenine_CS"/>
</dbReference>
<dbReference type="AlphaFoldDB" id="A0A2W5Z3N0"/>
<dbReference type="SUPFAM" id="SSF53335">
    <property type="entry name" value="S-adenosyl-L-methionine-dependent methyltransferases"/>
    <property type="match status" value="1"/>
</dbReference>
<proteinExistence type="inferred from homology"/>
<dbReference type="GO" id="GO:0032259">
    <property type="term" value="P:methylation"/>
    <property type="evidence" value="ECO:0007669"/>
    <property type="project" value="UniProtKB-KW"/>
</dbReference>
<protein>
    <recommendedName>
        <fullName evidence="1">peptide chain release factor N(5)-glutamine methyltransferase</fullName>
        <ecNumber evidence="1">2.1.1.297</ecNumber>
    </recommendedName>
</protein>
<dbReference type="GO" id="GO:0003676">
    <property type="term" value="F:nucleic acid binding"/>
    <property type="evidence" value="ECO:0007669"/>
    <property type="project" value="InterPro"/>
</dbReference>
<evidence type="ECO:0000259" key="7">
    <source>
        <dbReference type="Pfam" id="PF17827"/>
    </source>
</evidence>
<evidence type="ECO:0000313" key="8">
    <source>
        <dbReference type="EMBL" id="PZR79979.1"/>
    </source>
</evidence>
<dbReference type="NCBIfam" id="TIGR00536">
    <property type="entry name" value="hemK_fam"/>
    <property type="match status" value="1"/>
</dbReference>
<dbReference type="Gene3D" id="3.40.50.150">
    <property type="entry name" value="Vaccinia Virus protein VP39"/>
    <property type="match status" value="1"/>
</dbReference>
<keyword evidence="4" id="KW-0949">S-adenosyl-L-methionine</keyword>
<feature type="non-terminal residue" evidence="8">
    <location>
        <position position="1"/>
    </location>
</feature>
<keyword evidence="3" id="KW-0808">Transferase</keyword>
<dbReference type="InterPro" id="IPR040758">
    <property type="entry name" value="PrmC_N"/>
</dbReference>
<comment type="catalytic activity">
    <reaction evidence="5">
        <text>L-glutaminyl-[peptide chain release factor] + S-adenosyl-L-methionine = N(5)-methyl-L-glutaminyl-[peptide chain release factor] + S-adenosyl-L-homocysteine + H(+)</text>
        <dbReference type="Rhea" id="RHEA:42896"/>
        <dbReference type="Rhea" id="RHEA-COMP:10271"/>
        <dbReference type="Rhea" id="RHEA-COMP:10272"/>
        <dbReference type="ChEBI" id="CHEBI:15378"/>
        <dbReference type="ChEBI" id="CHEBI:30011"/>
        <dbReference type="ChEBI" id="CHEBI:57856"/>
        <dbReference type="ChEBI" id="CHEBI:59789"/>
        <dbReference type="ChEBI" id="CHEBI:61891"/>
        <dbReference type="EC" id="2.1.1.297"/>
    </reaction>
</comment>
<evidence type="ECO:0000313" key="9">
    <source>
        <dbReference type="Proteomes" id="UP000248724"/>
    </source>
</evidence>
<dbReference type="PANTHER" id="PTHR18895:SF74">
    <property type="entry name" value="MTRF1L RELEASE FACTOR GLUTAMINE METHYLTRANSFERASE"/>
    <property type="match status" value="1"/>
</dbReference>
<dbReference type="Pfam" id="PF05175">
    <property type="entry name" value="MTS"/>
    <property type="match status" value="1"/>
</dbReference>
<dbReference type="InterPro" id="IPR050320">
    <property type="entry name" value="N5-glutamine_MTase"/>
</dbReference>
<dbReference type="InterPro" id="IPR029063">
    <property type="entry name" value="SAM-dependent_MTases_sf"/>
</dbReference>
<dbReference type="InterPro" id="IPR007848">
    <property type="entry name" value="Small_mtfrase_dom"/>
</dbReference>
<name>A0A2W5Z3N0_9BACT</name>
<dbReference type="GO" id="GO:0102559">
    <property type="term" value="F:peptide chain release factor N(5)-glutamine methyltransferase activity"/>
    <property type="evidence" value="ECO:0007669"/>
    <property type="project" value="UniProtKB-EC"/>
</dbReference>
<comment type="caution">
    <text evidence="8">The sequence shown here is derived from an EMBL/GenBank/DDBJ whole genome shotgun (WGS) entry which is preliminary data.</text>
</comment>
<keyword evidence="2 8" id="KW-0489">Methyltransferase</keyword>
<dbReference type="NCBIfam" id="TIGR03534">
    <property type="entry name" value="RF_mod_PrmC"/>
    <property type="match status" value="1"/>
</dbReference>
<dbReference type="HAMAP" id="MF_02126">
    <property type="entry name" value="RF_methyltr_PrmC"/>
    <property type="match status" value="1"/>
</dbReference>
<feature type="domain" description="Release factor glutamine methyltransferase N-terminal" evidence="7">
    <location>
        <begin position="2"/>
        <end position="71"/>
    </location>
</feature>